<dbReference type="OrthoDB" id="10677272at2759"/>
<accession>A0A9P9H259</accession>
<feature type="compositionally biased region" description="Basic and acidic residues" evidence="1">
    <location>
        <begin position="164"/>
        <end position="173"/>
    </location>
</feature>
<reference evidence="2" key="1">
    <citation type="journal article" date="2021" name="Nat. Commun.">
        <title>Genetic determinants of endophytism in the Arabidopsis root mycobiome.</title>
        <authorList>
            <person name="Mesny F."/>
            <person name="Miyauchi S."/>
            <person name="Thiergart T."/>
            <person name="Pickel B."/>
            <person name="Atanasova L."/>
            <person name="Karlsson M."/>
            <person name="Huettel B."/>
            <person name="Barry K.W."/>
            <person name="Haridas S."/>
            <person name="Chen C."/>
            <person name="Bauer D."/>
            <person name="Andreopoulos W."/>
            <person name="Pangilinan J."/>
            <person name="LaButti K."/>
            <person name="Riley R."/>
            <person name="Lipzen A."/>
            <person name="Clum A."/>
            <person name="Drula E."/>
            <person name="Henrissat B."/>
            <person name="Kohler A."/>
            <person name="Grigoriev I.V."/>
            <person name="Martin F.M."/>
            <person name="Hacquard S."/>
        </authorList>
    </citation>
    <scope>NUCLEOTIDE SEQUENCE</scope>
    <source>
        <strain evidence="2">FSSC 5 MPI-SDFR-AT-0091</strain>
    </source>
</reference>
<comment type="caution">
    <text evidence="2">The sequence shown here is derived from an EMBL/GenBank/DDBJ whole genome shotgun (WGS) entry which is preliminary data.</text>
</comment>
<dbReference type="EMBL" id="JAGTJS010000013">
    <property type="protein sequence ID" value="KAH7249291.1"/>
    <property type="molecule type" value="Genomic_DNA"/>
</dbReference>
<proteinExistence type="predicted"/>
<evidence type="ECO:0000313" key="2">
    <source>
        <dbReference type="EMBL" id="KAH7249291.1"/>
    </source>
</evidence>
<feature type="compositionally biased region" description="Basic and acidic residues" evidence="1">
    <location>
        <begin position="58"/>
        <end position="67"/>
    </location>
</feature>
<feature type="compositionally biased region" description="Basic and acidic residues" evidence="1">
    <location>
        <begin position="11"/>
        <end position="31"/>
    </location>
</feature>
<dbReference type="AlphaFoldDB" id="A0A9P9H259"/>
<feature type="compositionally biased region" description="Basic and acidic residues" evidence="1">
    <location>
        <begin position="95"/>
        <end position="126"/>
    </location>
</feature>
<name>A0A9P9H259_FUSSL</name>
<protein>
    <submittedName>
        <fullName evidence="2">Uncharacterized protein</fullName>
    </submittedName>
</protein>
<feature type="region of interest" description="Disordered" evidence="1">
    <location>
        <begin position="412"/>
        <end position="431"/>
    </location>
</feature>
<gene>
    <name evidence="2" type="ORF">B0J15DRAFT_467838</name>
</gene>
<keyword evidence="3" id="KW-1185">Reference proteome</keyword>
<organism evidence="2 3">
    <name type="scientific">Fusarium solani</name>
    <name type="common">Filamentous fungus</name>
    <dbReference type="NCBI Taxonomy" id="169388"/>
    <lineage>
        <taxon>Eukaryota</taxon>
        <taxon>Fungi</taxon>
        <taxon>Dikarya</taxon>
        <taxon>Ascomycota</taxon>
        <taxon>Pezizomycotina</taxon>
        <taxon>Sordariomycetes</taxon>
        <taxon>Hypocreomycetidae</taxon>
        <taxon>Hypocreales</taxon>
        <taxon>Nectriaceae</taxon>
        <taxon>Fusarium</taxon>
        <taxon>Fusarium solani species complex</taxon>
    </lineage>
</organism>
<evidence type="ECO:0000313" key="3">
    <source>
        <dbReference type="Proteomes" id="UP000736672"/>
    </source>
</evidence>
<sequence length="501" mass="55485">MTSRAEGIQSRLRDDCGPLAEWIDRTKHDGPTGESRTLDPCIKPPHLGGIAPEAPSAKAKEDTRSETGDEQTYLSCRDETMKSGCGLMNRGLGQDGKRKQGGAKEQDKVAKASQKREPETWRRKTVVDNSATSMAGRVEKHGGRHSRRGVKEQAKGRGRGSRPRGGETRASKVGQDKLLKLTHRQGAVGKDDAAAGQGTVRKDVEKQSIEDDVVIQCDMMDPEGKSAGAIDKEAYRRTRWRCKALRCCESGTSSTVEMRWAGLAGSIVGEALLRAFLTYVVFSNSRLVLVWAIRCDGGRDRERKRVRVCVRKQTGQDPTPDRLCTVIIPNRRVSDSVYEAASRRLSLSKCITQTKRSGIFADGQASCREHVHQERNMTACAKMKNEIELQGSQSSLIVLPICKSITSSCKKRLPSGGTRNKTRGHHQQHNTIQNKNNKVPIRTLIIFAFFCFCSPLLTLQRREKAKGDVDVGMGMRNSERAYIGRATEAILSTFIEYTLIV</sequence>
<dbReference type="Proteomes" id="UP000736672">
    <property type="component" value="Unassembled WGS sequence"/>
</dbReference>
<evidence type="ECO:0000256" key="1">
    <source>
        <dbReference type="SAM" id="MobiDB-lite"/>
    </source>
</evidence>
<feature type="region of interest" description="Disordered" evidence="1">
    <location>
        <begin position="1"/>
        <end position="173"/>
    </location>
</feature>